<dbReference type="PANTHER" id="PTHR42188:SF1">
    <property type="entry name" value="23S RRNA-SPECIFIC ENDONUCLEASE VAPC20"/>
    <property type="match status" value="1"/>
</dbReference>
<evidence type="ECO:0000313" key="2">
    <source>
        <dbReference type="EMBL" id="KZX10766.1"/>
    </source>
</evidence>
<dbReference type="SUPFAM" id="SSF88723">
    <property type="entry name" value="PIN domain-like"/>
    <property type="match status" value="1"/>
</dbReference>
<dbReference type="Gene3D" id="3.40.50.1010">
    <property type="entry name" value="5'-nuclease"/>
    <property type="match status" value="1"/>
</dbReference>
<dbReference type="AlphaFoldDB" id="A0A165ZI27"/>
<evidence type="ECO:0000313" key="3">
    <source>
        <dbReference type="Proteomes" id="UP000077245"/>
    </source>
</evidence>
<evidence type="ECO:0000259" key="1">
    <source>
        <dbReference type="Pfam" id="PF01850"/>
    </source>
</evidence>
<proteinExistence type="predicted"/>
<keyword evidence="3" id="KW-1185">Reference proteome</keyword>
<dbReference type="Proteomes" id="UP000077245">
    <property type="component" value="Unassembled WGS sequence"/>
</dbReference>
<reference evidence="2 3" key="1">
    <citation type="submission" date="2016-04" db="EMBL/GenBank/DDBJ databases">
        <title>Genome sequence of Methanobrevibacter curvatus DSM 11111.</title>
        <authorList>
            <person name="Poehlein A."/>
            <person name="Seedorf H."/>
            <person name="Daniel R."/>
        </authorList>
    </citation>
    <scope>NUCLEOTIDE SEQUENCE [LARGE SCALE GENOMIC DNA]</scope>
    <source>
        <strain evidence="2 3">DSM 11111</strain>
    </source>
</reference>
<sequence>MVNKLIFIDSNFIVGLTVDNDKWHEKANELIPYINKKVKVTCLSVVFESITLINKKVGVDIAKTVYEYIMDNFIIITEDRSLCDESIKTLVKYHKLSLTDSTIVEIMKKMNIIELISFDDDFDRVNGIIRIHNKKNL</sequence>
<dbReference type="PANTHER" id="PTHR42188">
    <property type="entry name" value="23S RRNA-SPECIFIC ENDONUCLEASE VAPC20"/>
    <property type="match status" value="1"/>
</dbReference>
<feature type="domain" description="PIN" evidence="1">
    <location>
        <begin position="6"/>
        <end position="126"/>
    </location>
</feature>
<protein>
    <submittedName>
        <fullName evidence="2">PIN domain protein</fullName>
    </submittedName>
</protein>
<dbReference type="InterPro" id="IPR002716">
    <property type="entry name" value="PIN_dom"/>
</dbReference>
<dbReference type="STRING" id="49547.MBCUR_16810"/>
<organism evidence="2 3">
    <name type="scientific">Methanobrevibacter curvatus</name>
    <dbReference type="NCBI Taxonomy" id="49547"/>
    <lineage>
        <taxon>Archaea</taxon>
        <taxon>Methanobacteriati</taxon>
        <taxon>Methanobacteriota</taxon>
        <taxon>Methanomada group</taxon>
        <taxon>Methanobacteria</taxon>
        <taxon>Methanobacteriales</taxon>
        <taxon>Methanobacteriaceae</taxon>
        <taxon>Methanobrevibacter</taxon>
    </lineage>
</organism>
<accession>A0A165ZI27</accession>
<dbReference type="InterPro" id="IPR039018">
    <property type="entry name" value="VapC20-like"/>
</dbReference>
<dbReference type="GO" id="GO:0016075">
    <property type="term" value="P:rRNA catabolic process"/>
    <property type="evidence" value="ECO:0007669"/>
    <property type="project" value="TreeGrafter"/>
</dbReference>
<dbReference type="EMBL" id="LWMV01000203">
    <property type="protein sequence ID" value="KZX10766.1"/>
    <property type="molecule type" value="Genomic_DNA"/>
</dbReference>
<dbReference type="PATRIC" id="fig|49547.3.peg.1788"/>
<gene>
    <name evidence="2" type="ORF">MBCUR_16810</name>
</gene>
<dbReference type="GO" id="GO:0004521">
    <property type="term" value="F:RNA endonuclease activity"/>
    <property type="evidence" value="ECO:0007669"/>
    <property type="project" value="InterPro"/>
</dbReference>
<dbReference type="InterPro" id="IPR029060">
    <property type="entry name" value="PIN-like_dom_sf"/>
</dbReference>
<comment type="caution">
    <text evidence="2">The sequence shown here is derived from an EMBL/GenBank/DDBJ whole genome shotgun (WGS) entry which is preliminary data.</text>
</comment>
<dbReference type="Pfam" id="PF01850">
    <property type="entry name" value="PIN"/>
    <property type="match status" value="1"/>
</dbReference>
<name>A0A165ZI27_9EURY</name>